<dbReference type="STRING" id="213810.RUM_01570"/>
<dbReference type="KEGG" id="rch:RUM_01570"/>
<evidence type="ECO:0000313" key="2">
    <source>
        <dbReference type="Proteomes" id="UP000007054"/>
    </source>
</evidence>
<reference evidence="1" key="2">
    <citation type="submission" date="2010-03" db="EMBL/GenBank/DDBJ databases">
        <authorList>
            <person name="Pajon A."/>
        </authorList>
    </citation>
    <scope>NUCLEOTIDE SEQUENCE</scope>
    <source>
        <strain evidence="1">Type strain: 18P13</strain>
    </source>
</reference>
<dbReference type="HOGENOM" id="CLU_2080766_0_0_9"/>
<evidence type="ECO:0000313" key="1">
    <source>
        <dbReference type="EMBL" id="CBL16417.1"/>
    </source>
</evidence>
<dbReference type="PATRIC" id="fig|213810.4.peg.19"/>
<reference evidence="1" key="1">
    <citation type="submission" date="2010-03" db="EMBL/GenBank/DDBJ databases">
        <title>The genome sequence of Ruminococcus sp. 18P13.</title>
        <authorList>
            <consortium name="metaHIT consortium -- http://www.metahit.eu/"/>
            <person name="Pajon A."/>
            <person name="Turner K."/>
            <person name="Parkhill J."/>
            <person name="Bernalier A."/>
        </authorList>
    </citation>
    <scope>NUCLEOTIDE SEQUENCE [LARGE SCALE GENOMIC DNA]</scope>
    <source>
        <strain evidence="1">Type strain: 18P13</strain>
    </source>
</reference>
<dbReference type="RefSeq" id="WP_015557324.1">
    <property type="nucleotide sequence ID" value="NC_021039.1"/>
</dbReference>
<dbReference type="AlphaFoldDB" id="D4L9X2"/>
<organism evidence="1 2">
    <name type="scientific">Ruminococcus champanellensis (strain DSM 18848 / JCM 17042 / KCTC 15320 / 18P13)</name>
    <dbReference type="NCBI Taxonomy" id="213810"/>
    <lineage>
        <taxon>Bacteria</taxon>
        <taxon>Bacillati</taxon>
        <taxon>Bacillota</taxon>
        <taxon>Clostridia</taxon>
        <taxon>Eubacteriales</taxon>
        <taxon>Oscillospiraceae</taxon>
        <taxon>Ruminococcus</taxon>
    </lineage>
</organism>
<protein>
    <submittedName>
        <fullName evidence="1">Uncharacterized protein</fullName>
    </submittedName>
</protein>
<dbReference type="GeneID" id="83155009"/>
<gene>
    <name evidence="1" type="ordered locus">RUM_01570</name>
</gene>
<keyword evidence="2" id="KW-1185">Reference proteome</keyword>
<sequence length="120" mass="13485">MSYDIHLNDPVTKQTIELENPHFMRGGTYAIDGTKELSLNITYNYACVFCRPEVLGEKGIRSIYGKTGAESIPVLQKAIDALTDEVDPDYWKATEGNVKKSLYQLLSMAHMRPDGIWDGD</sequence>
<dbReference type="Proteomes" id="UP000007054">
    <property type="component" value="Chromosome"/>
</dbReference>
<name>D4L9X2_RUMC1</name>
<dbReference type="BioCyc" id="RCHA213810:RUM_RS00760-MONOMER"/>
<accession>D4L9X2</accession>
<dbReference type="EMBL" id="FP929052">
    <property type="protein sequence ID" value="CBL16417.1"/>
    <property type="molecule type" value="Genomic_DNA"/>
</dbReference>
<proteinExistence type="predicted"/>